<keyword evidence="2" id="KW-0812">Transmembrane</keyword>
<evidence type="ECO:0000313" key="3">
    <source>
        <dbReference type="EMBL" id="MEL0659714.1"/>
    </source>
</evidence>
<evidence type="ECO:0000256" key="1">
    <source>
        <dbReference type="SAM" id="MobiDB-lite"/>
    </source>
</evidence>
<feature type="transmembrane region" description="Helical" evidence="2">
    <location>
        <begin position="61"/>
        <end position="84"/>
    </location>
</feature>
<comment type="caution">
    <text evidence="3">The sequence shown here is derived from an EMBL/GenBank/DDBJ whole genome shotgun (WGS) entry which is preliminary data.</text>
</comment>
<organism evidence="3 4">
    <name type="scientific">Psychromonas arctica</name>
    <dbReference type="NCBI Taxonomy" id="168275"/>
    <lineage>
        <taxon>Bacteria</taxon>
        <taxon>Pseudomonadati</taxon>
        <taxon>Pseudomonadota</taxon>
        <taxon>Gammaproteobacteria</taxon>
        <taxon>Alteromonadales</taxon>
        <taxon>Psychromonadaceae</taxon>
        <taxon>Psychromonas</taxon>
    </lineage>
</organism>
<reference evidence="3 4" key="1">
    <citation type="submission" date="2024-02" db="EMBL/GenBank/DDBJ databases">
        <title>Bacteria isolated from the canopy kelp, Nereocystis luetkeana.</title>
        <authorList>
            <person name="Pfister C.A."/>
            <person name="Younker I.T."/>
            <person name="Light S.H."/>
        </authorList>
    </citation>
    <scope>NUCLEOTIDE SEQUENCE [LARGE SCALE GENOMIC DNA]</scope>
    <source>
        <strain evidence="3 4">TI.2.07</strain>
    </source>
</reference>
<feature type="transmembrane region" description="Helical" evidence="2">
    <location>
        <begin position="121"/>
        <end position="140"/>
    </location>
</feature>
<feature type="transmembrane region" description="Helical" evidence="2">
    <location>
        <begin position="39"/>
        <end position="55"/>
    </location>
</feature>
<feature type="compositionally biased region" description="Polar residues" evidence="1">
    <location>
        <begin position="186"/>
        <end position="196"/>
    </location>
</feature>
<feature type="region of interest" description="Disordered" evidence="1">
    <location>
        <begin position="186"/>
        <end position="212"/>
    </location>
</feature>
<protein>
    <submittedName>
        <fullName evidence="3">Uncharacterized protein</fullName>
    </submittedName>
</protein>
<dbReference type="Proteomes" id="UP001366060">
    <property type="component" value="Unassembled WGS sequence"/>
</dbReference>
<dbReference type="EMBL" id="JBAKBA010000024">
    <property type="protein sequence ID" value="MEL0659714.1"/>
    <property type="molecule type" value="Genomic_DNA"/>
</dbReference>
<sequence>MTNNKDALSEKEVEQLSGIEFQSQSYASFYNTTMEKDKSILTLSVAGIGFLVTLLKLSGSIAYYELAFFIIAAICFLTSIYCVVDIFGKNSEFIIDLVNKRDVQIKQYKLDILDKTAIKSFYLGIVMSLLLGASTSITLVSNGEVVMSGNNEQNKSQTVFVTDSCMKATDLHKSFQGATDLQSVSAPQAPVSQGQVSGAAAMMPQPTESDSK</sequence>
<keyword evidence="4" id="KW-1185">Reference proteome</keyword>
<accession>A0ABU9HCU0</accession>
<keyword evidence="2" id="KW-0472">Membrane</keyword>
<dbReference type="RefSeq" id="WP_341628250.1">
    <property type="nucleotide sequence ID" value="NZ_JBAKBA010000024.1"/>
</dbReference>
<proteinExistence type="predicted"/>
<evidence type="ECO:0000256" key="2">
    <source>
        <dbReference type="SAM" id="Phobius"/>
    </source>
</evidence>
<keyword evidence="2" id="KW-1133">Transmembrane helix</keyword>
<evidence type="ECO:0000313" key="4">
    <source>
        <dbReference type="Proteomes" id="UP001366060"/>
    </source>
</evidence>
<gene>
    <name evidence="3" type="ORF">V6255_11240</name>
</gene>
<name>A0ABU9HCU0_9GAMM</name>